<proteinExistence type="predicted"/>
<name>A0A1E3UCV5_9FIRM</name>
<gene>
    <name evidence="1" type="ORF">BEI59_23105</name>
</gene>
<organism evidence="1 2">
    <name type="scientific">Eisenbergiella tayi</name>
    <dbReference type="NCBI Taxonomy" id="1432052"/>
    <lineage>
        <taxon>Bacteria</taxon>
        <taxon>Bacillati</taxon>
        <taxon>Bacillota</taxon>
        <taxon>Clostridia</taxon>
        <taxon>Lachnospirales</taxon>
        <taxon>Lachnospiraceae</taxon>
        <taxon>Eisenbergiella</taxon>
    </lineage>
</organism>
<sequence length="314" mass="36777">MGKIDISLSSYLSHPPVFADLFNAWLYGGRQVIDYHGLRQEDPVQNRPEYSAAYKHVRDVVKMYYQDGMELVLLGIENQEKIDYTAPVRIMQYDGADYQKKVRRVEEENRKRLGLKTGFPAFFPDDRITPVITLLLYFGEEEWKRPRRLHDLLRFPEESDRLRSFVPDYPIHVLSVRRDMDISLLHTELRQVFGFLQCQEDRKALKKYVKENEHVFSRLSKDAALFLAAAAKGTQILSALNVKEESCNMCKALDDLYNDGVNQGKSQGLELGEEYFAALSQKLLADFRIDDLQKAIKNKEYRKKLYQEYRIERC</sequence>
<dbReference type="EMBL" id="MEHA01000020">
    <property type="protein sequence ID" value="ODR47557.1"/>
    <property type="molecule type" value="Genomic_DNA"/>
</dbReference>
<comment type="caution">
    <text evidence="1">The sequence shown here is derived from an EMBL/GenBank/DDBJ whole genome shotgun (WGS) entry which is preliminary data.</text>
</comment>
<accession>A0A1E3UCV5</accession>
<reference evidence="1 2" key="1">
    <citation type="submission" date="2016-08" db="EMBL/GenBank/DDBJ databases">
        <authorList>
            <person name="Seilhamer J.J."/>
        </authorList>
    </citation>
    <scope>NUCLEOTIDE SEQUENCE [LARGE SCALE GENOMIC DNA]</scope>
    <source>
        <strain evidence="1 2">NML150140-1</strain>
    </source>
</reference>
<evidence type="ECO:0000313" key="2">
    <source>
        <dbReference type="Proteomes" id="UP000094271"/>
    </source>
</evidence>
<dbReference type="AlphaFoldDB" id="A0A1E3UCV5"/>
<dbReference type="OrthoDB" id="2027750at2"/>
<dbReference type="RefSeq" id="WP_009255436.1">
    <property type="nucleotide sequence ID" value="NZ_CABMHK010000078.1"/>
</dbReference>
<evidence type="ECO:0000313" key="1">
    <source>
        <dbReference type="EMBL" id="ODR47557.1"/>
    </source>
</evidence>
<protein>
    <submittedName>
        <fullName evidence="1">Uncharacterized protein</fullName>
    </submittedName>
</protein>
<dbReference type="Proteomes" id="UP000094271">
    <property type="component" value="Unassembled WGS sequence"/>
</dbReference>